<evidence type="ECO:0000256" key="1">
    <source>
        <dbReference type="SAM" id="MobiDB-lite"/>
    </source>
</evidence>
<feature type="transmembrane region" description="Helical" evidence="2">
    <location>
        <begin position="123"/>
        <end position="151"/>
    </location>
</feature>
<keyword evidence="2" id="KW-0812">Transmembrane</keyword>
<evidence type="ECO:0000313" key="5">
    <source>
        <dbReference type="Proteomes" id="UP000252770"/>
    </source>
</evidence>
<dbReference type="PANTHER" id="PTHR30336">
    <property type="entry name" value="INNER MEMBRANE PROTEIN, PROBABLE PERMEASE"/>
    <property type="match status" value="1"/>
</dbReference>
<protein>
    <submittedName>
        <fullName evidence="4">YdcF family protein</fullName>
    </submittedName>
</protein>
<feature type="transmembrane region" description="Helical" evidence="2">
    <location>
        <begin position="33"/>
        <end position="56"/>
    </location>
</feature>
<comment type="caution">
    <text evidence="4">The sequence shown here is derived from an EMBL/GenBank/DDBJ whole genome shotgun (WGS) entry which is preliminary data.</text>
</comment>
<keyword evidence="2" id="KW-0472">Membrane</keyword>
<keyword evidence="5" id="KW-1185">Reference proteome</keyword>
<feature type="compositionally biased region" description="Low complexity" evidence="1">
    <location>
        <begin position="264"/>
        <end position="286"/>
    </location>
</feature>
<feature type="region of interest" description="Disordered" evidence="1">
    <location>
        <begin position="264"/>
        <end position="298"/>
    </location>
</feature>
<keyword evidence="2" id="KW-1133">Transmembrane helix</keyword>
<feature type="transmembrane region" description="Helical" evidence="2">
    <location>
        <begin position="63"/>
        <end position="84"/>
    </location>
</feature>
<dbReference type="CDD" id="cd06259">
    <property type="entry name" value="YdcF-like"/>
    <property type="match status" value="1"/>
</dbReference>
<evidence type="ECO:0000256" key="2">
    <source>
        <dbReference type="SAM" id="Phobius"/>
    </source>
</evidence>
<organism evidence="4 5">
    <name type="scientific">Desertihabitans brevis</name>
    <dbReference type="NCBI Taxonomy" id="2268447"/>
    <lineage>
        <taxon>Bacteria</taxon>
        <taxon>Bacillati</taxon>
        <taxon>Actinomycetota</taxon>
        <taxon>Actinomycetes</taxon>
        <taxon>Propionibacteriales</taxon>
        <taxon>Propionibacteriaceae</taxon>
        <taxon>Desertihabitans</taxon>
    </lineage>
</organism>
<dbReference type="GO" id="GO:0000270">
    <property type="term" value="P:peptidoglycan metabolic process"/>
    <property type="evidence" value="ECO:0007669"/>
    <property type="project" value="TreeGrafter"/>
</dbReference>
<dbReference type="AlphaFoldDB" id="A0A367Z046"/>
<dbReference type="RefSeq" id="WP_114124842.1">
    <property type="nucleotide sequence ID" value="NZ_QOUI01000001.1"/>
</dbReference>
<sequence length="379" mass="39291">MTGLLWLLAALLLGWVAVGRTRAEPRRLGNAFWLLAALLLALNALVALGLPGGGLLVLAGGGLLLFSPLLVLALVVLLLANGVVMVRREGRSLGNLLSLLGGLALLGLALTPLLVLGTGLRPVVLAVVLFVDLAAAYLGFVLLAFLGYGWLYPRLVRGWPASWVVVLGSGLAGGERVPPLLAGRVRAGIAEARARQVPVLVLSGGRGSDEQRSEADAMAEWARTEGGLVEGDGVPRLLLEEQSASTEQNLRHTAALLREAPELRAGPALPGDGPAPVDPAPTVAPRESAGEPATGPADVPAALPPGLVVTSSYHVLRAAMLARRLGLPAQAVGAPTARYFWPSAVLREYVAVLAEHPVVHAVLTLLVALPAPLLVLWLS</sequence>
<dbReference type="Pfam" id="PF02698">
    <property type="entry name" value="DUF218"/>
    <property type="match status" value="1"/>
</dbReference>
<dbReference type="InterPro" id="IPR051599">
    <property type="entry name" value="Cell_Envelope_Assoc"/>
</dbReference>
<dbReference type="GO" id="GO:0043164">
    <property type="term" value="P:Gram-negative-bacterium-type cell wall biogenesis"/>
    <property type="evidence" value="ECO:0007669"/>
    <property type="project" value="TreeGrafter"/>
</dbReference>
<feature type="transmembrane region" description="Helical" evidence="2">
    <location>
        <begin position="358"/>
        <end position="378"/>
    </location>
</feature>
<dbReference type="EMBL" id="QOUI01000001">
    <property type="protein sequence ID" value="RCK71139.1"/>
    <property type="molecule type" value="Genomic_DNA"/>
</dbReference>
<dbReference type="GO" id="GO:0005886">
    <property type="term" value="C:plasma membrane"/>
    <property type="evidence" value="ECO:0007669"/>
    <property type="project" value="TreeGrafter"/>
</dbReference>
<reference evidence="4 5" key="1">
    <citation type="submission" date="2018-07" db="EMBL/GenBank/DDBJ databases">
        <title>Desertimonas flava gen. nov. sp. nov.</title>
        <authorList>
            <person name="Liu S."/>
        </authorList>
    </citation>
    <scope>NUCLEOTIDE SEQUENCE [LARGE SCALE GENOMIC DNA]</scope>
    <source>
        <strain evidence="4 5">16Sb5-5</strain>
    </source>
</reference>
<name>A0A367Z046_9ACTN</name>
<evidence type="ECO:0000313" key="4">
    <source>
        <dbReference type="EMBL" id="RCK71139.1"/>
    </source>
</evidence>
<gene>
    <name evidence="4" type="ORF">DT076_01370</name>
</gene>
<evidence type="ECO:0000259" key="3">
    <source>
        <dbReference type="Pfam" id="PF02698"/>
    </source>
</evidence>
<dbReference type="Gene3D" id="3.40.50.620">
    <property type="entry name" value="HUPs"/>
    <property type="match status" value="1"/>
</dbReference>
<dbReference type="InterPro" id="IPR014729">
    <property type="entry name" value="Rossmann-like_a/b/a_fold"/>
</dbReference>
<proteinExistence type="predicted"/>
<accession>A0A367Z046</accession>
<feature type="domain" description="DUF218" evidence="3">
    <location>
        <begin position="163"/>
        <end position="351"/>
    </location>
</feature>
<feature type="transmembrane region" description="Helical" evidence="2">
    <location>
        <begin position="96"/>
        <end position="116"/>
    </location>
</feature>
<dbReference type="PANTHER" id="PTHR30336:SF4">
    <property type="entry name" value="ENVELOPE BIOGENESIS FACTOR ELYC"/>
    <property type="match status" value="1"/>
</dbReference>
<dbReference type="InterPro" id="IPR003848">
    <property type="entry name" value="DUF218"/>
</dbReference>
<dbReference type="Proteomes" id="UP000252770">
    <property type="component" value="Unassembled WGS sequence"/>
</dbReference>